<feature type="coiled-coil region" evidence="1">
    <location>
        <begin position="136"/>
        <end position="177"/>
    </location>
</feature>
<sequence length="199" mass="22041">MSWINPSQEEASDSYYNARSRYVDAANQYNSNSRALDSCRSEMSGVQNQFSSCRSDKINFEKRIEELGTIIGCLEGSGGWFAANVPDSVSSANSSAQKAGEGFSQCIKCDSIAAPDLGEVFKCKTVEEDADSSSALQSYKSEKSRLEQAVAELNARLQQLEERANELVRNMNSMTAQQHALKKAMNSCSYDMAHYKKYM</sequence>
<keyword evidence="1" id="KW-0175">Coiled coil</keyword>
<dbReference type="RefSeq" id="WP_074960891.1">
    <property type="nucleotide sequence ID" value="NZ_FOKQ01000010.1"/>
</dbReference>
<organism evidence="2 3">
    <name type="scientific">Ruminococcus albus</name>
    <dbReference type="NCBI Taxonomy" id="1264"/>
    <lineage>
        <taxon>Bacteria</taxon>
        <taxon>Bacillati</taxon>
        <taxon>Bacillota</taxon>
        <taxon>Clostridia</taxon>
        <taxon>Eubacteriales</taxon>
        <taxon>Oscillospiraceae</taxon>
        <taxon>Ruminococcus</taxon>
    </lineage>
</organism>
<accession>A0A1I1HYH3</accession>
<dbReference type="Gene3D" id="1.10.287.2610">
    <property type="match status" value="1"/>
</dbReference>
<name>A0A1I1HYH3_RUMAL</name>
<dbReference type="AlphaFoldDB" id="A0A1I1HYH3"/>
<evidence type="ECO:0000313" key="3">
    <source>
        <dbReference type="Proteomes" id="UP000182192"/>
    </source>
</evidence>
<dbReference type="EMBL" id="FOKQ01000010">
    <property type="protein sequence ID" value="SFC28936.1"/>
    <property type="molecule type" value="Genomic_DNA"/>
</dbReference>
<protein>
    <recommendedName>
        <fullName evidence="4">DUF5082 domain-containing protein</fullName>
    </recommendedName>
</protein>
<dbReference type="OrthoDB" id="1853366at2"/>
<evidence type="ECO:0000256" key="1">
    <source>
        <dbReference type="SAM" id="Coils"/>
    </source>
</evidence>
<reference evidence="2 3" key="1">
    <citation type="submission" date="2016-10" db="EMBL/GenBank/DDBJ databases">
        <authorList>
            <person name="de Groot N.N."/>
        </authorList>
    </citation>
    <scope>NUCLEOTIDE SEQUENCE [LARGE SCALE GENOMIC DNA]</scope>
    <source>
        <strain evidence="2 3">AR67</strain>
    </source>
</reference>
<gene>
    <name evidence="2" type="ORF">SAMN02910406_01454</name>
</gene>
<evidence type="ECO:0008006" key="4">
    <source>
        <dbReference type="Google" id="ProtNLM"/>
    </source>
</evidence>
<dbReference type="Proteomes" id="UP000182192">
    <property type="component" value="Unassembled WGS sequence"/>
</dbReference>
<proteinExistence type="predicted"/>
<evidence type="ECO:0000313" key="2">
    <source>
        <dbReference type="EMBL" id="SFC28936.1"/>
    </source>
</evidence>